<feature type="signal peptide" evidence="2">
    <location>
        <begin position="1"/>
        <end position="18"/>
    </location>
</feature>
<dbReference type="EMBL" id="LGRX02024313">
    <property type="protein sequence ID" value="KAK3254024.1"/>
    <property type="molecule type" value="Genomic_DNA"/>
</dbReference>
<evidence type="ECO:0000256" key="1">
    <source>
        <dbReference type="SAM" id="MobiDB-lite"/>
    </source>
</evidence>
<evidence type="ECO:0000313" key="3">
    <source>
        <dbReference type="EMBL" id="KAK3254024.1"/>
    </source>
</evidence>
<organism evidence="3 4">
    <name type="scientific">Cymbomonas tetramitiformis</name>
    <dbReference type="NCBI Taxonomy" id="36881"/>
    <lineage>
        <taxon>Eukaryota</taxon>
        <taxon>Viridiplantae</taxon>
        <taxon>Chlorophyta</taxon>
        <taxon>Pyramimonadophyceae</taxon>
        <taxon>Pyramimonadales</taxon>
        <taxon>Pyramimonadaceae</taxon>
        <taxon>Cymbomonas</taxon>
    </lineage>
</organism>
<proteinExistence type="predicted"/>
<protein>
    <submittedName>
        <fullName evidence="3">Uncharacterized protein</fullName>
    </submittedName>
</protein>
<feature type="compositionally biased region" description="Basic and acidic residues" evidence="1">
    <location>
        <begin position="116"/>
        <end position="126"/>
    </location>
</feature>
<gene>
    <name evidence="3" type="ORF">CYMTET_36750</name>
</gene>
<feature type="compositionally biased region" description="Pro residues" evidence="1">
    <location>
        <begin position="185"/>
        <end position="201"/>
    </location>
</feature>
<reference evidence="3 4" key="1">
    <citation type="journal article" date="2015" name="Genome Biol. Evol.">
        <title>Comparative Genomics of a Bacterivorous Green Alga Reveals Evolutionary Causalities and Consequences of Phago-Mixotrophic Mode of Nutrition.</title>
        <authorList>
            <person name="Burns J.A."/>
            <person name="Paasch A."/>
            <person name="Narechania A."/>
            <person name="Kim E."/>
        </authorList>
    </citation>
    <scope>NUCLEOTIDE SEQUENCE [LARGE SCALE GENOMIC DNA]</scope>
    <source>
        <strain evidence="3 4">PLY_AMNH</strain>
    </source>
</reference>
<keyword evidence="2" id="KW-0732">Signal</keyword>
<keyword evidence="4" id="KW-1185">Reference proteome</keyword>
<evidence type="ECO:0000256" key="2">
    <source>
        <dbReference type="SAM" id="SignalP"/>
    </source>
</evidence>
<name>A0AAE0CGV7_9CHLO</name>
<feature type="compositionally biased region" description="Polar residues" evidence="1">
    <location>
        <begin position="82"/>
        <end position="91"/>
    </location>
</feature>
<sequence>MQTNAVFVILLVISSSGAEQESFAETLGKSGSTIGLLGSRREEELATFGQLVYSIGRRLKAGYWPPDSEGEQDAIAAKALQASDSSDSSGGNRAGNFTEKPTSSSTPRAEAIETEDAQHRAADADKSPASGEDAELHHPALGDLGPSRARLSLNAPPPNAKFQGPPSWDDVKAPPGGFKWEPPDRSPSPPPRPLLPPPQSPMPPVDLNNMTAFQNITDVMPARGIEDLELGAGLNEVLTGVDTNEYVSEEQVRNYTATSAGILLYYVGDSRGCYVKKSLIRNGTGGAVFEKLGLNNI</sequence>
<dbReference type="Proteomes" id="UP001190700">
    <property type="component" value="Unassembled WGS sequence"/>
</dbReference>
<feature type="region of interest" description="Disordered" evidence="1">
    <location>
        <begin position="80"/>
        <end position="201"/>
    </location>
</feature>
<evidence type="ECO:0000313" key="4">
    <source>
        <dbReference type="Proteomes" id="UP001190700"/>
    </source>
</evidence>
<dbReference type="AlphaFoldDB" id="A0AAE0CGV7"/>
<accession>A0AAE0CGV7</accession>
<feature type="chain" id="PRO_5042051646" evidence="2">
    <location>
        <begin position="19"/>
        <end position="297"/>
    </location>
</feature>
<comment type="caution">
    <text evidence="3">The sequence shown here is derived from an EMBL/GenBank/DDBJ whole genome shotgun (WGS) entry which is preliminary data.</text>
</comment>